<evidence type="ECO:0000313" key="1">
    <source>
        <dbReference type="EMBL" id="JAD34032.1"/>
    </source>
</evidence>
<accession>A0A0A9Q0Y0</accession>
<name>A0A0A9Q0Y0_ARUDO</name>
<protein>
    <submittedName>
        <fullName evidence="1">Uncharacterized protein</fullName>
    </submittedName>
</protein>
<reference evidence="1" key="2">
    <citation type="journal article" date="2015" name="Data Brief">
        <title>Shoot transcriptome of the giant reed, Arundo donax.</title>
        <authorList>
            <person name="Barrero R.A."/>
            <person name="Guerrero F.D."/>
            <person name="Moolhuijzen P."/>
            <person name="Goolsby J.A."/>
            <person name="Tidwell J."/>
            <person name="Bellgard S.E."/>
            <person name="Bellgard M.I."/>
        </authorList>
    </citation>
    <scope>NUCLEOTIDE SEQUENCE</scope>
    <source>
        <tissue evidence="1">Shoot tissue taken approximately 20 cm above the soil surface</tissue>
    </source>
</reference>
<reference evidence="1" key="1">
    <citation type="submission" date="2014-09" db="EMBL/GenBank/DDBJ databases">
        <authorList>
            <person name="Magalhaes I.L.F."/>
            <person name="Oliveira U."/>
            <person name="Santos F.R."/>
            <person name="Vidigal T.H.D.A."/>
            <person name="Brescovit A.D."/>
            <person name="Santos A.J."/>
        </authorList>
    </citation>
    <scope>NUCLEOTIDE SEQUENCE</scope>
    <source>
        <tissue evidence="1">Shoot tissue taken approximately 20 cm above the soil surface</tissue>
    </source>
</reference>
<dbReference type="AlphaFoldDB" id="A0A0A9Q0Y0"/>
<organism evidence="1">
    <name type="scientific">Arundo donax</name>
    <name type="common">Giant reed</name>
    <name type="synonym">Donax arundinaceus</name>
    <dbReference type="NCBI Taxonomy" id="35708"/>
    <lineage>
        <taxon>Eukaryota</taxon>
        <taxon>Viridiplantae</taxon>
        <taxon>Streptophyta</taxon>
        <taxon>Embryophyta</taxon>
        <taxon>Tracheophyta</taxon>
        <taxon>Spermatophyta</taxon>
        <taxon>Magnoliopsida</taxon>
        <taxon>Liliopsida</taxon>
        <taxon>Poales</taxon>
        <taxon>Poaceae</taxon>
        <taxon>PACMAD clade</taxon>
        <taxon>Arundinoideae</taxon>
        <taxon>Arundineae</taxon>
        <taxon>Arundo</taxon>
    </lineage>
</organism>
<dbReference type="EMBL" id="GBRH01263863">
    <property type="protein sequence ID" value="JAD34032.1"/>
    <property type="molecule type" value="Transcribed_RNA"/>
</dbReference>
<proteinExistence type="predicted"/>
<sequence length="39" mass="4345">MQDKNKGHVCMCLGFKIEQRTCLHGCMCSGFKPGISTVR</sequence>